<accession>A0A841TCH2</accession>
<dbReference type="Pfam" id="PF01569">
    <property type="entry name" value="PAP2"/>
    <property type="match status" value="1"/>
</dbReference>
<evidence type="ECO:0000256" key="1">
    <source>
        <dbReference type="SAM" id="Phobius"/>
    </source>
</evidence>
<keyword evidence="1" id="KW-0812">Transmembrane</keyword>
<dbReference type="InterPro" id="IPR000326">
    <property type="entry name" value="PAP2/HPO"/>
</dbReference>
<dbReference type="InterPro" id="IPR036938">
    <property type="entry name" value="PAP2/HPO_sf"/>
</dbReference>
<keyword evidence="1" id="KW-0472">Membrane</keyword>
<evidence type="ECO:0000259" key="2">
    <source>
        <dbReference type="SMART" id="SM00014"/>
    </source>
</evidence>
<gene>
    <name evidence="3" type="ORF">H4Q31_02300</name>
</gene>
<organism evidence="3 4">
    <name type="scientific">Cohnella lubricantis</name>
    <dbReference type="NCBI Taxonomy" id="2163172"/>
    <lineage>
        <taxon>Bacteria</taxon>
        <taxon>Bacillati</taxon>
        <taxon>Bacillota</taxon>
        <taxon>Bacilli</taxon>
        <taxon>Bacillales</taxon>
        <taxon>Paenibacillaceae</taxon>
        <taxon>Cohnella</taxon>
    </lineage>
</organism>
<proteinExistence type="predicted"/>
<dbReference type="Gene3D" id="1.20.144.10">
    <property type="entry name" value="Phosphatidic acid phosphatase type 2/haloperoxidase"/>
    <property type="match status" value="2"/>
</dbReference>
<feature type="domain" description="Phosphatidic acid phosphatase type 2/haloperoxidase" evidence="2">
    <location>
        <begin position="89"/>
        <end position="201"/>
    </location>
</feature>
<sequence length="225" mass="25190">MRRTYRPFTSIILSILSLVGFGWAAYAVDQDRMKAFDDYFIRHVQGLETETLTKLLKAVTYIGTTVPVIVIMLIVIAILLATKRLWKESLFLVWVMLGEKLLNDAVKSWFARPRPTIHRLVEETDFSFPSGHAMASICLYGALLYFTWRFSSRRSGRIAAGVIAAAIVLLIGGSRIYLGVHYPSDVLGGYLLGGFWLAASAGIFQRIADRTSRAQRSKESATTTF</sequence>
<dbReference type="Proteomes" id="UP000574133">
    <property type="component" value="Unassembled WGS sequence"/>
</dbReference>
<evidence type="ECO:0000313" key="3">
    <source>
        <dbReference type="EMBL" id="MBB6676151.1"/>
    </source>
</evidence>
<comment type="caution">
    <text evidence="3">The sequence shown here is derived from an EMBL/GenBank/DDBJ whole genome shotgun (WGS) entry which is preliminary data.</text>
</comment>
<reference evidence="3 4" key="1">
    <citation type="submission" date="2020-08" db="EMBL/GenBank/DDBJ databases">
        <title>Cohnella phylogeny.</title>
        <authorList>
            <person name="Dunlap C."/>
        </authorList>
    </citation>
    <scope>NUCLEOTIDE SEQUENCE [LARGE SCALE GENOMIC DNA]</scope>
    <source>
        <strain evidence="3 4">DSM 103658</strain>
    </source>
</reference>
<dbReference type="CDD" id="cd03392">
    <property type="entry name" value="PAP2_like_2"/>
    <property type="match status" value="1"/>
</dbReference>
<dbReference type="PANTHER" id="PTHR14969:SF13">
    <property type="entry name" value="AT30094P"/>
    <property type="match status" value="1"/>
</dbReference>
<dbReference type="SUPFAM" id="SSF48317">
    <property type="entry name" value="Acid phosphatase/Vanadium-dependent haloperoxidase"/>
    <property type="match status" value="1"/>
</dbReference>
<keyword evidence="4" id="KW-1185">Reference proteome</keyword>
<name>A0A841TCH2_9BACL</name>
<dbReference type="AlphaFoldDB" id="A0A841TCH2"/>
<evidence type="ECO:0000313" key="4">
    <source>
        <dbReference type="Proteomes" id="UP000574133"/>
    </source>
</evidence>
<dbReference type="EMBL" id="JACJVN010000012">
    <property type="protein sequence ID" value="MBB6676151.1"/>
    <property type="molecule type" value="Genomic_DNA"/>
</dbReference>
<dbReference type="RefSeq" id="WP_185177456.1">
    <property type="nucleotide sequence ID" value="NZ_CBCSEP010000011.1"/>
</dbReference>
<dbReference type="PANTHER" id="PTHR14969">
    <property type="entry name" value="SPHINGOSINE-1-PHOSPHATE PHOSPHOHYDROLASE"/>
    <property type="match status" value="1"/>
</dbReference>
<feature type="transmembrane region" description="Helical" evidence="1">
    <location>
        <begin position="158"/>
        <end position="178"/>
    </location>
</feature>
<protein>
    <submittedName>
        <fullName evidence="3">Phosphatase PAP2 family protein</fullName>
    </submittedName>
</protein>
<feature type="transmembrane region" description="Helical" evidence="1">
    <location>
        <begin position="58"/>
        <end position="82"/>
    </location>
</feature>
<keyword evidence="1" id="KW-1133">Transmembrane helix</keyword>
<feature type="transmembrane region" description="Helical" evidence="1">
    <location>
        <begin position="190"/>
        <end position="208"/>
    </location>
</feature>
<dbReference type="SMART" id="SM00014">
    <property type="entry name" value="acidPPc"/>
    <property type="match status" value="1"/>
</dbReference>